<accession>A0A918CG20</accession>
<evidence type="ECO:0000313" key="11">
    <source>
        <dbReference type="EMBL" id="GGR20580.1"/>
    </source>
</evidence>
<evidence type="ECO:0000256" key="5">
    <source>
        <dbReference type="ARBA" id="ARBA00022692"/>
    </source>
</evidence>
<keyword evidence="4" id="KW-0997">Cell inner membrane</keyword>
<feature type="transmembrane region" description="Helical" evidence="10">
    <location>
        <begin position="288"/>
        <end position="312"/>
    </location>
</feature>
<dbReference type="PANTHER" id="PTHR32196">
    <property type="entry name" value="ABC TRANSPORTER PERMEASE PROTEIN YPHD-RELATED-RELATED"/>
    <property type="match status" value="1"/>
</dbReference>
<keyword evidence="7 10" id="KW-0472">Membrane</keyword>
<dbReference type="Proteomes" id="UP000610303">
    <property type="component" value="Unassembled WGS sequence"/>
</dbReference>
<evidence type="ECO:0000256" key="10">
    <source>
        <dbReference type="SAM" id="Phobius"/>
    </source>
</evidence>
<feature type="transmembrane region" description="Helical" evidence="10">
    <location>
        <begin position="138"/>
        <end position="158"/>
    </location>
</feature>
<feature type="region of interest" description="Disordered" evidence="9">
    <location>
        <begin position="340"/>
        <end position="370"/>
    </location>
</feature>
<organism evidence="11 12">
    <name type="scientific">Agromyces mediolanus</name>
    <name type="common">Corynebacterium mediolanum</name>
    <dbReference type="NCBI Taxonomy" id="41986"/>
    <lineage>
        <taxon>Bacteria</taxon>
        <taxon>Bacillati</taxon>
        <taxon>Actinomycetota</taxon>
        <taxon>Actinomycetes</taxon>
        <taxon>Micrococcales</taxon>
        <taxon>Microbacteriaceae</taxon>
        <taxon>Agromyces</taxon>
    </lineage>
</organism>
<evidence type="ECO:0000256" key="7">
    <source>
        <dbReference type="ARBA" id="ARBA00023136"/>
    </source>
</evidence>
<comment type="caution">
    <text evidence="11">The sequence shown here is derived from an EMBL/GenBank/DDBJ whole genome shotgun (WGS) entry which is preliminary data.</text>
</comment>
<evidence type="ECO:0000256" key="9">
    <source>
        <dbReference type="SAM" id="MobiDB-lite"/>
    </source>
</evidence>
<dbReference type="AlphaFoldDB" id="A0A918CG20"/>
<dbReference type="RefSeq" id="WP_189084386.1">
    <property type="nucleotide sequence ID" value="NZ_BMRJ01000001.1"/>
</dbReference>
<dbReference type="InterPro" id="IPR001851">
    <property type="entry name" value="ABC_transp_permease"/>
</dbReference>
<gene>
    <name evidence="11" type="ORF">GCM10010196_12390</name>
</gene>
<dbReference type="GO" id="GO:0022857">
    <property type="term" value="F:transmembrane transporter activity"/>
    <property type="evidence" value="ECO:0007669"/>
    <property type="project" value="InterPro"/>
</dbReference>
<feature type="compositionally biased region" description="Low complexity" evidence="9">
    <location>
        <begin position="350"/>
        <end position="370"/>
    </location>
</feature>
<feature type="transmembrane region" description="Helical" evidence="10">
    <location>
        <begin position="111"/>
        <end position="131"/>
    </location>
</feature>
<dbReference type="PANTHER" id="PTHR32196:SF71">
    <property type="entry name" value="AUTOINDUCER 2 IMPORT SYSTEM PERMEASE PROTEIN LSRD"/>
    <property type="match status" value="1"/>
</dbReference>
<sequence>MTGTVVEPAVTRYDPSRPPLAKRIAAGLATPGGIVWVLLVALLVAVVVYNPQLAAPEQFLRLIARMAPVAIVAVGQYFVLVSGEFDLSMGAVIGVQVVLAGTLIGDDPSRILPVVLLMFAVAIVVGLVNGLVTTLLRVPGFITTLGTMLILSGLTFYATGGSAGQNPAEEFRVLGRSGLELPVLGYLPWAIVVLVAVVAVAAWLVRRPFGRLLLLSGDNPRVAHLAGSPVWWLQTRAYLLSALAATVAAILLVGYAGVHPSVGSGYEFTAITACVIGGVVLGGGRGWLLSAVAGALVLESLFTLLNFVGVAATWRPTVQGAIILVAMAVTVLRTIRRRRPPAAEVPPRSEPGAGEGAPAPATAPQQPRGT</sequence>
<evidence type="ECO:0000256" key="3">
    <source>
        <dbReference type="ARBA" id="ARBA00022475"/>
    </source>
</evidence>
<feature type="transmembrane region" description="Helical" evidence="10">
    <location>
        <begin position="237"/>
        <end position="258"/>
    </location>
</feature>
<comment type="subcellular location">
    <subcellularLocation>
        <location evidence="1">Cell membrane</location>
        <topology evidence="1">Multi-pass membrane protein</topology>
    </subcellularLocation>
</comment>
<keyword evidence="3" id="KW-1003">Cell membrane</keyword>
<keyword evidence="2" id="KW-0813">Transport</keyword>
<dbReference type="Pfam" id="PF02653">
    <property type="entry name" value="BPD_transp_2"/>
    <property type="match status" value="1"/>
</dbReference>
<reference evidence="11" key="1">
    <citation type="journal article" date="2014" name="Int. J. Syst. Evol. Microbiol.">
        <title>Complete genome sequence of Corynebacterium casei LMG S-19264T (=DSM 44701T), isolated from a smear-ripened cheese.</title>
        <authorList>
            <consortium name="US DOE Joint Genome Institute (JGI-PGF)"/>
            <person name="Walter F."/>
            <person name="Albersmeier A."/>
            <person name="Kalinowski J."/>
            <person name="Ruckert C."/>
        </authorList>
    </citation>
    <scope>NUCLEOTIDE SEQUENCE</scope>
    <source>
        <strain evidence="11">JCM 3346</strain>
    </source>
</reference>
<feature type="transmembrane region" description="Helical" evidence="10">
    <location>
        <begin position="264"/>
        <end position="281"/>
    </location>
</feature>
<keyword evidence="12" id="KW-1185">Reference proteome</keyword>
<feature type="transmembrane region" description="Helical" evidence="10">
    <location>
        <begin position="318"/>
        <end position="335"/>
    </location>
</feature>
<keyword evidence="5 10" id="KW-0812">Transmembrane</keyword>
<evidence type="ECO:0000256" key="6">
    <source>
        <dbReference type="ARBA" id="ARBA00022989"/>
    </source>
</evidence>
<evidence type="ECO:0000256" key="2">
    <source>
        <dbReference type="ARBA" id="ARBA00022448"/>
    </source>
</evidence>
<reference evidence="11" key="2">
    <citation type="submission" date="2020-09" db="EMBL/GenBank/DDBJ databases">
        <authorList>
            <person name="Sun Q."/>
            <person name="Ohkuma M."/>
        </authorList>
    </citation>
    <scope>NUCLEOTIDE SEQUENCE</scope>
    <source>
        <strain evidence="11">JCM 3346</strain>
    </source>
</reference>
<dbReference type="EMBL" id="BMRJ01000001">
    <property type="protein sequence ID" value="GGR20580.1"/>
    <property type="molecule type" value="Genomic_DNA"/>
</dbReference>
<dbReference type="CDD" id="cd06579">
    <property type="entry name" value="TM_PBP1_transp_AraH_like"/>
    <property type="match status" value="1"/>
</dbReference>
<keyword evidence="6 10" id="KW-1133">Transmembrane helix</keyword>
<evidence type="ECO:0000256" key="8">
    <source>
        <dbReference type="ARBA" id="ARBA00039381"/>
    </source>
</evidence>
<feature type="transmembrane region" description="Helical" evidence="10">
    <location>
        <begin position="62"/>
        <end position="80"/>
    </location>
</feature>
<evidence type="ECO:0000313" key="12">
    <source>
        <dbReference type="Proteomes" id="UP000610303"/>
    </source>
</evidence>
<feature type="transmembrane region" description="Helical" evidence="10">
    <location>
        <begin position="186"/>
        <end position="205"/>
    </location>
</feature>
<name>A0A918CG20_AGRME</name>
<dbReference type="GO" id="GO:0005886">
    <property type="term" value="C:plasma membrane"/>
    <property type="evidence" value="ECO:0007669"/>
    <property type="project" value="UniProtKB-SubCell"/>
</dbReference>
<evidence type="ECO:0000256" key="1">
    <source>
        <dbReference type="ARBA" id="ARBA00004651"/>
    </source>
</evidence>
<feature type="transmembrane region" description="Helical" evidence="10">
    <location>
        <begin position="24"/>
        <end position="50"/>
    </location>
</feature>
<evidence type="ECO:0000256" key="4">
    <source>
        <dbReference type="ARBA" id="ARBA00022519"/>
    </source>
</evidence>
<proteinExistence type="predicted"/>
<protein>
    <recommendedName>
        <fullName evidence="8">Autoinducer 2 import system permease protein LsrD</fullName>
    </recommendedName>
</protein>